<proteinExistence type="predicted"/>
<dbReference type="EMBL" id="JANJQO010002872">
    <property type="protein sequence ID" value="KAJ2965739.1"/>
    <property type="molecule type" value="Genomic_DNA"/>
</dbReference>
<evidence type="ECO:0000313" key="2">
    <source>
        <dbReference type="Proteomes" id="UP001143910"/>
    </source>
</evidence>
<name>A0ACC1MHK0_9HYPO</name>
<reference evidence="1" key="1">
    <citation type="submission" date="2022-08" db="EMBL/GenBank/DDBJ databases">
        <title>Genome Sequence of Lecanicillium fungicola.</title>
        <authorList>
            <person name="Buettner E."/>
        </authorList>
    </citation>
    <scope>NUCLEOTIDE SEQUENCE</scope>
    <source>
        <strain evidence="1">Babe33</strain>
    </source>
</reference>
<gene>
    <name evidence="1" type="ORF">NQ176_g10473</name>
</gene>
<dbReference type="Proteomes" id="UP001143910">
    <property type="component" value="Unassembled WGS sequence"/>
</dbReference>
<organism evidence="1 2">
    <name type="scientific">Zarea fungicola</name>
    <dbReference type="NCBI Taxonomy" id="93591"/>
    <lineage>
        <taxon>Eukaryota</taxon>
        <taxon>Fungi</taxon>
        <taxon>Dikarya</taxon>
        <taxon>Ascomycota</taxon>
        <taxon>Pezizomycotina</taxon>
        <taxon>Sordariomycetes</taxon>
        <taxon>Hypocreomycetidae</taxon>
        <taxon>Hypocreales</taxon>
        <taxon>Cordycipitaceae</taxon>
        <taxon>Zarea</taxon>
    </lineage>
</organism>
<evidence type="ECO:0000313" key="1">
    <source>
        <dbReference type="EMBL" id="KAJ2965739.1"/>
    </source>
</evidence>
<sequence>MLGVATDHDDEGEQDQADDEEHLAERSPEFSLAIPLDSNDINQGVQDNNYGYHGGSGYCFGPEIDDEVAGRHFEGDQSGLKDEEVPANGKPKGLVDVATGESDKGRRDGQIGYHFSHAQGDGKNDSTPKGKGDEETTRAAMEKALTNLNLQAYANTRLQ</sequence>
<protein>
    <submittedName>
        <fullName evidence="1">Uncharacterized protein</fullName>
    </submittedName>
</protein>
<keyword evidence="2" id="KW-1185">Reference proteome</keyword>
<comment type="caution">
    <text evidence="1">The sequence shown here is derived from an EMBL/GenBank/DDBJ whole genome shotgun (WGS) entry which is preliminary data.</text>
</comment>
<accession>A0ACC1MHK0</accession>